<comment type="caution">
    <text evidence="3">The sequence shown here is derived from an EMBL/GenBank/DDBJ whole genome shotgun (WGS) entry which is preliminary data.</text>
</comment>
<feature type="domain" description="DUF2264" evidence="2">
    <location>
        <begin position="30"/>
        <end position="389"/>
    </location>
</feature>
<dbReference type="PANTHER" id="PTHR35339">
    <property type="entry name" value="LINALOOL DEHYDRATASE_ISOMERASE DOMAIN-CONTAINING PROTEIN"/>
    <property type="match status" value="1"/>
</dbReference>
<reference evidence="3 4" key="1">
    <citation type="submission" date="2018-08" db="EMBL/GenBank/DDBJ databases">
        <title>A genome reference for cultivated species of the human gut microbiota.</title>
        <authorList>
            <person name="Zou Y."/>
            <person name="Xue W."/>
            <person name="Luo G."/>
        </authorList>
    </citation>
    <scope>NUCLEOTIDE SEQUENCE [LARGE SCALE GENOMIC DNA]</scope>
    <source>
        <strain evidence="3 4">TF10-3AC</strain>
    </source>
</reference>
<sequence length="410" mass="46966">MKIKSVLLVALMLVSVHVVAKNDKESQASDREVWTELCYKIAQPILENMSKGELQKNMNLELSPTWDGRDKRVAYMEAFGRLMAGISPWLALPDDESKEGRMRKQLRDWAISSYKNAVNPDSPDCLLWEGPTQILVDAAYIAESFMRAPEATWNRLDPITKQRYIDRFIGLRVIRPAYNNWLLFRAMTEAFLLSIGEKADMYALTVAVNKINEWYLSDGWYSDGPEFALDYYNSYVIHPMYVEVLEVCEANKFSTPVSVSLGVKRMQRFNTFIERLISPEGTYPAFGRSVVYRMGAFQSMALAAWKYGLPEDLKNGQIRSALTAVMKNMFSVEGNFDNENFLKLGFVGHQPNLANYYTNNGSLYMTSLVYLPLGLPADHPFWSDPAEDWTSRKAWKGERFPIDGHISLRR</sequence>
<name>A0A3E4MUK4_9BACT</name>
<gene>
    <name evidence="3" type="ORF">DXD04_12200</name>
</gene>
<keyword evidence="4" id="KW-1185">Reference proteome</keyword>
<dbReference type="InterPro" id="IPR016624">
    <property type="entry name" value="UCP014753"/>
</dbReference>
<feature type="chain" id="PRO_5017698920" evidence="1">
    <location>
        <begin position="21"/>
        <end position="410"/>
    </location>
</feature>
<dbReference type="InterPro" id="IPR049349">
    <property type="entry name" value="DUF2264_N"/>
</dbReference>
<accession>A0A3E4MUK4</accession>
<dbReference type="AlphaFoldDB" id="A0A3E4MUK4"/>
<evidence type="ECO:0000313" key="4">
    <source>
        <dbReference type="Proteomes" id="UP000260862"/>
    </source>
</evidence>
<evidence type="ECO:0000313" key="3">
    <source>
        <dbReference type="EMBL" id="RGK53375.1"/>
    </source>
</evidence>
<dbReference type="RefSeq" id="WP_117673560.1">
    <property type="nucleotide sequence ID" value="NZ_JAYBUO010000024.1"/>
</dbReference>
<keyword evidence="1" id="KW-0732">Signal</keyword>
<dbReference type="PANTHER" id="PTHR35339:SF3">
    <property type="entry name" value="DUF2264 DOMAIN-CONTAINING PROTEIN"/>
    <property type="match status" value="1"/>
</dbReference>
<dbReference type="Pfam" id="PF10022">
    <property type="entry name" value="DUF2264"/>
    <property type="match status" value="1"/>
</dbReference>
<proteinExistence type="predicted"/>
<dbReference type="Proteomes" id="UP000260862">
    <property type="component" value="Unassembled WGS sequence"/>
</dbReference>
<organism evidence="3 4">
    <name type="scientific">Phocaeicola plebeius</name>
    <dbReference type="NCBI Taxonomy" id="310297"/>
    <lineage>
        <taxon>Bacteria</taxon>
        <taxon>Pseudomonadati</taxon>
        <taxon>Bacteroidota</taxon>
        <taxon>Bacteroidia</taxon>
        <taxon>Bacteroidales</taxon>
        <taxon>Bacteroidaceae</taxon>
        <taxon>Phocaeicola</taxon>
    </lineage>
</organism>
<dbReference type="EMBL" id="QSQT01000023">
    <property type="protein sequence ID" value="RGK53375.1"/>
    <property type="molecule type" value="Genomic_DNA"/>
</dbReference>
<feature type="signal peptide" evidence="1">
    <location>
        <begin position="1"/>
        <end position="20"/>
    </location>
</feature>
<protein>
    <submittedName>
        <fullName evidence="3">DUF2264 domain-containing protein</fullName>
    </submittedName>
</protein>
<evidence type="ECO:0000259" key="2">
    <source>
        <dbReference type="Pfam" id="PF10022"/>
    </source>
</evidence>
<dbReference type="PIRSF" id="PIRSF014753">
    <property type="entry name" value="UCP014753"/>
    <property type="match status" value="1"/>
</dbReference>
<evidence type="ECO:0000256" key="1">
    <source>
        <dbReference type="SAM" id="SignalP"/>
    </source>
</evidence>